<organism evidence="1 2">
    <name type="scientific">Caerostris darwini</name>
    <dbReference type="NCBI Taxonomy" id="1538125"/>
    <lineage>
        <taxon>Eukaryota</taxon>
        <taxon>Metazoa</taxon>
        <taxon>Ecdysozoa</taxon>
        <taxon>Arthropoda</taxon>
        <taxon>Chelicerata</taxon>
        <taxon>Arachnida</taxon>
        <taxon>Araneae</taxon>
        <taxon>Araneomorphae</taxon>
        <taxon>Entelegynae</taxon>
        <taxon>Araneoidea</taxon>
        <taxon>Araneidae</taxon>
        <taxon>Caerostris</taxon>
    </lineage>
</organism>
<reference evidence="1 2" key="1">
    <citation type="submission" date="2021-06" db="EMBL/GenBank/DDBJ databases">
        <title>Caerostris darwini draft genome.</title>
        <authorList>
            <person name="Kono N."/>
            <person name="Arakawa K."/>
        </authorList>
    </citation>
    <scope>NUCLEOTIDE SEQUENCE [LARGE SCALE GENOMIC DNA]</scope>
</reference>
<dbReference type="AlphaFoldDB" id="A0AAV4WN36"/>
<proteinExistence type="predicted"/>
<sequence>MPPLVLTGNMHVHTKERALLVCTDIYVSGDIGYYSNEVLALLSWRCSVVKQFHGKAEIFVMVSLFELSSDWTIIQYKIKPSNRMMPT</sequence>
<evidence type="ECO:0000313" key="1">
    <source>
        <dbReference type="EMBL" id="GIY84002.1"/>
    </source>
</evidence>
<gene>
    <name evidence="1" type="ORF">CDAR_556691</name>
</gene>
<comment type="caution">
    <text evidence="1">The sequence shown here is derived from an EMBL/GenBank/DDBJ whole genome shotgun (WGS) entry which is preliminary data.</text>
</comment>
<evidence type="ECO:0000313" key="2">
    <source>
        <dbReference type="Proteomes" id="UP001054837"/>
    </source>
</evidence>
<keyword evidence="2" id="KW-1185">Reference proteome</keyword>
<accession>A0AAV4WN36</accession>
<protein>
    <submittedName>
        <fullName evidence="1">Uncharacterized protein</fullName>
    </submittedName>
</protein>
<name>A0AAV4WN36_9ARAC</name>
<dbReference type="EMBL" id="BPLQ01014877">
    <property type="protein sequence ID" value="GIY84002.1"/>
    <property type="molecule type" value="Genomic_DNA"/>
</dbReference>
<dbReference type="Proteomes" id="UP001054837">
    <property type="component" value="Unassembled WGS sequence"/>
</dbReference>